<reference evidence="1" key="1">
    <citation type="submission" date="2014-11" db="EMBL/GenBank/DDBJ databases">
        <authorList>
            <person name="Amaro Gonzalez C."/>
        </authorList>
    </citation>
    <scope>NUCLEOTIDE SEQUENCE</scope>
</reference>
<proteinExistence type="predicted"/>
<organism evidence="1">
    <name type="scientific">Anguilla anguilla</name>
    <name type="common">European freshwater eel</name>
    <name type="synonym">Muraena anguilla</name>
    <dbReference type="NCBI Taxonomy" id="7936"/>
    <lineage>
        <taxon>Eukaryota</taxon>
        <taxon>Metazoa</taxon>
        <taxon>Chordata</taxon>
        <taxon>Craniata</taxon>
        <taxon>Vertebrata</taxon>
        <taxon>Euteleostomi</taxon>
        <taxon>Actinopterygii</taxon>
        <taxon>Neopterygii</taxon>
        <taxon>Teleostei</taxon>
        <taxon>Anguilliformes</taxon>
        <taxon>Anguillidae</taxon>
        <taxon>Anguilla</taxon>
    </lineage>
</organism>
<dbReference type="EMBL" id="GBXM01095678">
    <property type="protein sequence ID" value="JAH12899.1"/>
    <property type="molecule type" value="Transcribed_RNA"/>
</dbReference>
<sequence length="11" mass="1349">MHSFRLLAFVK</sequence>
<reference evidence="1" key="2">
    <citation type="journal article" date="2015" name="Fish Shellfish Immunol.">
        <title>Early steps in the European eel (Anguilla anguilla)-Vibrio vulnificus interaction in the gills: Role of the RtxA13 toxin.</title>
        <authorList>
            <person name="Callol A."/>
            <person name="Pajuelo D."/>
            <person name="Ebbesson L."/>
            <person name="Teles M."/>
            <person name="MacKenzie S."/>
            <person name="Amaro C."/>
        </authorList>
    </citation>
    <scope>NUCLEOTIDE SEQUENCE</scope>
</reference>
<protein>
    <submittedName>
        <fullName evidence="1">Uncharacterized protein</fullName>
    </submittedName>
</protein>
<evidence type="ECO:0000313" key="1">
    <source>
        <dbReference type="EMBL" id="JAH12899.1"/>
    </source>
</evidence>
<name>A0A0E9Q833_ANGAN</name>
<accession>A0A0E9Q833</accession>